<dbReference type="Gene3D" id="1.10.10.60">
    <property type="entry name" value="Homeodomain-like"/>
    <property type="match status" value="1"/>
</dbReference>
<protein>
    <submittedName>
        <fullName evidence="5">AraC family transcriptional regulator</fullName>
    </submittedName>
</protein>
<dbReference type="InterPro" id="IPR009057">
    <property type="entry name" value="Homeodomain-like_sf"/>
</dbReference>
<feature type="domain" description="HTH araC/xylS-type" evidence="4">
    <location>
        <begin position="242"/>
        <end position="342"/>
    </location>
</feature>
<dbReference type="Pfam" id="PF12833">
    <property type="entry name" value="HTH_18"/>
    <property type="match status" value="1"/>
</dbReference>
<proteinExistence type="predicted"/>
<evidence type="ECO:0000256" key="3">
    <source>
        <dbReference type="ARBA" id="ARBA00023163"/>
    </source>
</evidence>
<dbReference type="Pfam" id="PF12625">
    <property type="entry name" value="Arabinose_bd"/>
    <property type="match status" value="1"/>
</dbReference>
<comment type="caution">
    <text evidence="5">The sequence shown here is derived from an EMBL/GenBank/DDBJ whole genome shotgun (WGS) entry which is preliminary data.</text>
</comment>
<keyword evidence="6" id="KW-1185">Reference proteome</keyword>
<organism evidence="5 6">
    <name type="scientific">Nocardia albiluteola</name>
    <dbReference type="NCBI Taxonomy" id="2842303"/>
    <lineage>
        <taxon>Bacteria</taxon>
        <taxon>Bacillati</taxon>
        <taxon>Actinomycetota</taxon>
        <taxon>Actinomycetes</taxon>
        <taxon>Mycobacteriales</taxon>
        <taxon>Nocardiaceae</taxon>
        <taxon>Nocardia</taxon>
    </lineage>
</organism>
<sequence>MVAFGSPFGALPRSGATVRMMIGVGRAHGLDDATLLADTGITAEKLADEFAQFWPDQEYVLARNLLRRLGDRPGLGAETARGATLGNAGLAGLAALASATAGAVIATAIRYQALVPVAARYSLEDEGGPEIAIVVDGSAIPEDVRAFFVERDVAVVFMAGDSLGINFPVTEIELEIPAARARELATHPPFDRCPVLAERPRNRLIVSRSLLKLPMPHADPQTAAMAERQLAETLRQLAGTGRGLAAAVRDRLLRDSGMVPTMTEVASELHITVRTLRRQLTDEGVSFRGLLNGARETRAAELLRGGSTIEEVARLLGYAETANFTHAFTRWRGMSPRAFRQSMLRRDLPAPRTRTPSAPE</sequence>
<dbReference type="RefSeq" id="WP_215916375.1">
    <property type="nucleotide sequence ID" value="NZ_JAHKNI010000002.1"/>
</dbReference>
<evidence type="ECO:0000256" key="2">
    <source>
        <dbReference type="ARBA" id="ARBA00023125"/>
    </source>
</evidence>
<evidence type="ECO:0000313" key="6">
    <source>
        <dbReference type="Proteomes" id="UP000733379"/>
    </source>
</evidence>
<keyword evidence="3" id="KW-0804">Transcription</keyword>
<keyword evidence="2" id="KW-0238">DNA-binding</keyword>
<dbReference type="InterPro" id="IPR018060">
    <property type="entry name" value="HTH_AraC"/>
</dbReference>
<reference evidence="5 6" key="1">
    <citation type="submission" date="2021-06" db="EMBL/GenBank/DDBJ databases">
        <title>Actinomycetes sequencing.</title>
        <authorList>
            <person name="Shan Q."/>
        </authorList>
    </citation>
    <scope>NUCLEOTIDE SEQUENCE [LARGE SCALE GENOMIC DNA]</scope>
    <source>
        <strain evidence="5 6">NEAU-G5</strain>
    </source>
</reference>
<dbReference type="PANTHER" id="PTHR47894">
    <property type="entry name" value="HTH-TYPE TRANSCRIPTIONAL REGULATOR GADX"/>
    <property type="match status" value="1"/>
</dbReference>
<dbReference type="SMART" id="SM00342">
    <property type="entry name" value="HTH_ARAC"/>
    <property type="match status" value="1"/>
</dbReference>
<keyword evidence="1" id="KW-0805">Transcription regulation</keyword>
<dbReference type="Proteomes" id="UP000733379">
    <property type="component" value="Unassembled WGS sequence"/>
</dbReference>
<gene>
    <name evidence="5" type="ORF">KO481_08180</name>
</gene>
<dbReference type="PANTHER" id="PTHR47894:SF1">
    <property type="entry name" value="HTH-TYPE TRANSCRIPTIONAL REGULATOR VQSM"/>
    <property type="match status" value="1"/>
</dbReference>
<accession>A0ABS6AVE1</accession>
<evidence type="ECO:0000256" key="1">
    <source>
        <dbReference type="ARBA" id="ARBA00023015"/>
    </source>
</evidence>
<name>A0ABS6AVE1_9NOCA</name>
<evidence type="ECO:0000313" key="5">
    <source>
        <dbReference type="EMBL" id="MBU3061500.1"/>
    </source>
</evidence>
<dbReference type="InterPro" id="IPR032687">
    <property type="entry name" value="AraC-type_N"/>
</dbReference>
<dbReference type="SUPFAM" id="SSF46689">
    <property type="entry name" value="Homeodomain-like"/>
    <property type="match status" value="1"/>
</dbReference>
<evidence type="ECO:0000259" key="4">
    <source>
        <dbReference type="PROSITE" id="PS01124"/>
    </source>
</evidence>
<dbReference type="PROSITE" id="PS01124">
    <property type="entry name" value="HTH_ARAC_FAMILY_2"/>
    <property type="match status" value="1"/>
</dbReference>
<dbReference type="EMBL" id="JAHKNI010000002">
    <property type="protein sequence ID" value="MBU3061500.1"/>
    <property type="molecule type" value="Genomic_DNA"/>
</dbReference>